<sequence length="119" mass="13351">MPPKKRPADDDEKQGQGPKSTGPISKKGKKETVSGQVQALGEVHENENGEKYLKLGEYRRATVRRYEGQVLVDIREFYKDKTSGQIRPGAKGISLKPEQWELLKNNSSKIDDLLAEIAE</sequence>
<feature type="domain" description="Transcriptional coactivator p15 (PC4) C-terminal" evidence="8">
    <location>
        <begin position="54"/>
        <end position="105"/>
    </location>
</feature>
<dbReference type="Pfam" id="PF02229">
    <property type="entry name" value="PC4"/>
    <property type="match status" value="1"/>
</dbReference>
<evidence type="ECO:0000313" key="9">
    <source>
        <dbReference type="EMBL" id="KAK1924380.1"/>
    </source>
</evidence>
<evidence type="ECO:0000313" key="10">
    <source>
        <dbReference type="Proteomes" id="UP001182556"/>
    </source>
</evidence>
<comment type="caution">
    <text evidence="9">The sequence shown here is derived from an EMBL/GenBank/DDBJ whole genome shotgun (WGS) entry which is preliminary data.</text>
</comment>
<dbReference type="InterPro" id="IPR003173">
    <property type="entry name" value="PC4_C"/>
</dbReference>
<dbReference type="Proteomes" id="UP001182556">
    <property type="component" value="Unassembled WGS sequence"/>
</dbReference>
<keyword evidence="6" id="KW-0539">Nucleus</keyword>
<dbReference type="Gene3D" id="2.30.31.10">
    <property type="entry name" value="Transcriptional Coactivator Pc4, Chain A"/>
    <property type="match status" value="1"/>
</dbReference>
<evidence type="ECO:0000256" key="1">
    <source>
        <dbReference type="ARBA" id="ARBA00004123"/>
    </source>
</evidence>
<keyword evidence="10" id="KW-1185">Reference proteome</keyword>
<dbReference type="AlphaFoldDB" id="A0AAD9CZ96"/>
<dbReference type="GO" id="GO:0060261">
    <property type="term" value="P:positive regulation of transcription initiation by RNA polymerase II"/>
    <property type="evidence" value="ECO:0007669"/>
    <property type="project" value="InterPro"/>
</dbReference>
<gene>
    <name evidence="9" type="ORF">DB88DRAFT_284474</name>
</gene>
<organism evidence="9 10">
    <name type="scientific">Papiliotrema laurentii</name>
    <name type="common">Cryptococcus laurentii</name>
    <dbReference type="NCBI Taxonomy" id="5418"/>
    <lineage>
        <taxon>Eukaryota</taxon>
        <taxon>Fungi</taxon>
        <taxon>Dikarya</taxon>
        <taxon>Basidiomycota</taxon>
        <taxon>Agaricomycotina</taxon>
        <taxon>Tremellomycetes</taxon>
        <taxon>Tremellales</taxon>
        <taxon>Rhynchogastremaceae</taxon>
        <taxon>Papiliotrema</taxon>
    </lineage>
</organism>
<protein>
    <submittedName>
        <fullName evidence="9">Transcriptional Coactivator p15-domain-containing protein</fullName>
    </submittedName>
</protein>
<reference evidence="9" key="1">
    <citation type="submission" date="2023-02" db="EMBL/GenBank/DDBJ databases">
        <title>Identification and recombinant expression of a fungal hydrolase from Papiliotrema laurentii that hydrolyzes apple cutin and clears colloidal polyester polyurethane.</title>
        <authorList>
            <consortium name="DOE Joint Genome Institute"/>
            <person name="Roman V.A."/>
            <person name="Bojanowski C."/>
            <person name="Crable B.R."/>
            <person name="Wagner D.N."/>
            <person name="Hung C.S."/>
            <person name="Nadeau L.J."/>
            <person name="Schratz L."/>
            <person name="Haridas S."/>
            <person name="Pangilinan J."/>
            <person name="Lipzen A."/>
            <person name="Na H."/>
            <person name="Yan M."/>
            <person name="Ng V."/>
            <person name="Grigoriev I.V."/>
            <person name="Spatafora J.W."/>
            <person name="Barlow D."/>
            <person name="Biffinger J."/>
            <person name="Kelley-Loughnane N."/>
            <person name="Varaljay V.A."/>
            <person name="Crookes-Goodson W.J."/>
        </authorList>
    </citation>
    <scope>NUCLEOTIDE SEQUENCE</scope>
    <source>
        <strain evidence="9">5307AH</strain>
    </source>
</reference>
<evidence type="ECO:0000259" key="8">
    <source>
        <dbReference type="Pfam" id="PF02229"/>
    </source>
</evidence>
<dbReference type="PANTHER" id="PTHR13215">
    <property type="entry name" value="RNA POLYMERASE II TRANSCRIPTIONAL COACTIVATOR"/>
    <property type="match status" value="1"/>
</dbReference>
<evidence type="ECO:0000256" key="3">
    <source>
        <dbReference type="ARBA" id="ARBA00023015"/>
    </source>
</evidence>
<evidence type="ECO:0000256" key="4">
    <source>
        <dbReference type="ARBA" id="ARBA00023125"/>
    </source>
</evidence>
<dbReference type="GO" id="GO:0003677">
    <property type="term" value="F:DNA binding"/>
    <property type="evidence" value="ECO:0007669"/>
    <property type="project" value="UniProtKB-KW"/>
</dbReference>
<evidence type="ECO:0000256" key="5">
    <source>
        <dbReference type="ARBA" id="ARBA00023163"/>
    </source>
</evidence>
<dbReference type="InterPro" id="IPR045125">
    <property type="entry name" value="Sub1/Tcp4-like"/>
</dbReference>
<proteinExistence type="inferred from homology"/>
<dbReference type="GO" id="GO:0003713">
    <property type="term" value="F:transcription coactivator activity"/>
    <property type="evidence" value="ECO:0007669"/>
    <property type="project" value="InterPro"/>
</dbReference>
<keyword evidence="5" id="KW-0804">Transcription</keyword>
<name>A0AAD9CZ96_PAPLA</name>
<dbReference type="GO" id="GO:0005634">
    <property type="term" value="C:nucleus"/>
    <property type="evidence" value="ECO:0007669"/>
    <property type="project" value="UniProtKB-SubCell"/>
</dbReference>
<feature type="region of interest" description="Disordered" evidence="7">
    <location>
        <begin position="1"/>
        <end position="40"/>
    </location>
</feature>
<comment type="similarity">
    <text evidence="2">Belongs to the transcriptional coactivator PC4 family.</text>
</comment>
<evidence type="ECO:0000256" key="6">
    <source>
        <dbReference type="ARBA" id="ARBA00023242"/>
    </source>
</evidence>
<comment type="subcellular location">
    <subcellularLocation>
        <location evidence="1">Nucleus</location>
    </subcellularLocation>
</comment>
<keyword evidence="3" id="KW-0805">Transcription regulation</keyword>
<dbReference type="SUPFAM" id="SSF54447">
    <property type="entry name" value="ssDNA-binding transcriptional regulator domain"/>
    <property type="match status" value="1"/>
</dbReference>
<evidence type="ECO:0000256" key="7">
    <source>
        <dbReference type="SAM" id="MobiDB-lite"/>
    </source>
</evidence>
<accession>A0AAD9CZ96</accession>
<evidence type="ECO:0000256" key="2">
    <source>
        <dbReference type="ARBA" id="ARBA00009001"/>
    </source>
</evidence>
<dbReference type="InterPro" id="IPR009044">
    <property type="entry name" value="ssDNA-bd_transcriptional_reg"/>
</dbReference>
<keyword evidence="4" id="KW-0238">DNA-binding</keyword>
<dbReference type="EMBL" id="JAODAN010000005">
    <property type="protein sequence ID" value="KAK1924380.1"/>
    <property type="molecule type" value="Genomic_DNA"/>
</dbReference>